<evidence type="ECO:0000313" key="2">
    <source>
        <dbReference type="Proteomes" id="UP001217089"/>
    </source>
</evidence>
<keyword evidence="2" id="KW-1185">Reference proteome</keyword>
<dbReference type="EMBL" id="JARBDR010000919">
    <property type="protein sequence ID" value="KAJ8300384.1"/>
    <property type="molecule type" value="Genomic_DNA"/>
</dbReference>
<accession>A0ABQ9E4X3</accession>
<protein>
    <submittedName>
        <fullName evidence="1">Uncharacterized protein</fullName>
    </submittedName>
</protein>
<sequence>MAAGGRRNDNNYFRYLNYLHTDDEDWGFRSTEIGTTNEQVKVDQLCKWEEDGKMYVGGKQFISPQGLQIIQAGIKKTESLFVTDNSLIPVESPALEVKEFPSKTRKTTSTWLNTKEPMLKDDSGLADMGNWSPVEVSSIVSDMDNLSQDVATSGSSIPAIGVNADQCQENNRTMERANTSGQGKVHIEVVINAPINGTINISG</sequence>
<organism evidence="1 2">
    <name type="scientific">Tegillarca granosa</name>
    <name type="common">Malaysian cockle</name>
    <name type="synonym">Anadara granosa</name>
    <dbReference type="NCBI Taxonomy" id="220873"/>
    <lineage>
        <taxon>Eukaryota</taxon>
        <taxon>Metazoa</taxon>
        <taxon>Spiralia</taxon>
        <taxon>Lophotrochozoa</taxon>
        <taxon>Mollusca</taxon>
        <taxon>Bivalvia</taxon>
        <taxon>Autobranchia</taxon>
        <taxon>Pteriomorphia</taxon>
        <taxon>Arcoida</taxon>
        <taxon>Arcoidea</taxon>
        <taxon>Arcidae</taxon>
        <taxon>Tegillarca</taxon>
    </lineage>
</organism>
<evidence type="ECO:0000313" key="1">
    <source>
        <dbReference type="EMBL" id="KAJ8300384.1"/>
    </source>
</evidence>
<name>A0ABQ9E4X3_TEGGR</name>
<comment type="caution">
    <text evidence="1">The sequence shown here is derived from an EMBL/GenBank/DDBJ whole genome shotgun (WGS) entry which is preliminary data.</text>
</comment>
<dbReference type="Proteomes" id="UP001217089">
    <property type="component" value="Unassembled WGS sequence"/>
</dbReference>
<reference evidence="1 2" key="1">
    <citation type="submission" date="2022-12" db="EMBL/GenBank/DDBJ databases">
        <title>Chromosome-level genome of Tegillarca granosa.</title>
        <authorList>
            <person name="Kim J."/>
        </authorList>
    </citation>
    <scope>NUCLEOTIDE SEQUENCE [LARGE SCALE GENOMIC DNA]</scope>
    <source>
        <strain evidence="1">Teg-2019</strain>
        <tissue evidence="1">Adductor muscle</tissue>
    </source>
</reference>
<gene>
    <name evidence="1" type="ORF">KUTeg_021903</name>
</gene>
<proteinExistence type="predicted"/>